<dbReference type="STRING" id="1763535.LPB072_06460"/>
<dbReference type="EMBL" id="LVWD01000030">
    <property type="protein sequence ID" value="OAD40409.1"/>
    <property type="molecule type" value="Genomic_DNA"/>
</dbReference>
<dbReference type="SUPFAM" id="SSF55486">
    <property type="entry name" value="Metalloproteases ('zincins'), catalytic domain"/>
    <property type="match status" value="1"/>
</dbReference>
<accession>A0A162VUK1</accession>
<reference evidence="2 3" key="1">
    <citation type="submission" date="2016-02" db="EMBL/GenBank/DDBJ databases">
        <title>Draft genome sequence of Hydrogenophaga sp. LPB0072.</title>
        <authorList>
            <person name="Shin S.-K."/>
            <person name="Yi H."/>
        </authorList>
    </citation>
    <scope>NUCLEOTIDE SEQUENCE [LARGE SCALE GENOMIC DNA]</scope>
    <source>
        <strain evidence="2 3">LPB0072</strain>
    </source>
</reference>
<reference evidence="1 4" key="2">
    <citation type="submission" date="2016-10" db="EMBL/GenBank/DDBJ databases">
        <title>Hydorgenophaga sp. LPB0072 isolated from gastropod.</title>
        <authorList>
            <person name="Kim E."/>
            <person name="Yi H."/>
        </authorList>
    </citation>
    <scope>NUCLEOTIDE SEQUENCE [LARGE SCALE GENOMIC DNA]</scope>
    <source>
        <strain evidence="1 4">LPB0072</strain>
    </source>
</reference>
<evidence type="ECO:0000313" key="2">
    <source>
        <dbReference type="EMBL" id="OAD40409.1"/>
    </source>
</evidence>
<sequence>MATNFHLAPPVKTVDGLLAAPIDISAINAVFSFNATTQTALADATITYELGPNAGNPIFDLRQSPSAAWLDGAVFPVAQLAHHAFGTAGFTDLRVIESVQAAGSVHTLRVQYPLAVPNSQLGGSYLPALDWLAGPRLRFVLGLSDLNRARYAEAWLPANLVFDQFAISLEISLTGTVAANQVITNGTVTVLGSNHWHVAFPAHFTALSPMLEIRAADTLLHQSGNTVLPVSGTNLTIDTWAPSSSSVNLSTQITNIATLLADNESHYGGYAHGNRFTAFFNGSGGMEYEGGTTTSVGALPHEAFHSWYARGIKPASQADGWWDEGWTSFHDSGADDALAFDFGDAPVLLCSRDPWQRHTTGNAYSDGSRFWQGMAALLGVAPLNSLMAQLYQTYKGQPVSTQMIEEFLLCHSGNTGVVDAFHRFVYGLSDGTSPPDLWLRDDPGHLGADFWAGTFWNSPDLWIRTQDDGGTTHQSPEYGQDNWFHARVRNRSTTGSAQHFMVSFHARGFAGTQFSFPDDFLPCMAARAEFDLAPGASRIVKARWPNHLVPPAGTHTCLLASVLTRGDPPPGGTHVWEHNNLAQKNLTVVDLVLGEFMILPVVLNNRIQRLVGGFDLEVWRPESSSELEISLLQRDKGFFGRTAQKKLKPFHPEVFRPTATRHGIELECGGHIGLGLNSNGQMLGSHTPDLVGQRFGDSWQLALPVSAKTITPIELPAFSQRNAGMLVQAHPEAKPGSVHTIHLVQRHRKSGRIVGGVALEVRVVKERP</sequence>
<organism evidence="1 4">
    <name type="scientific">Hydrogenophaga crassostreae</name>
    <dbReference type="NCBI Taxonomy" id="1763535"/>
    <lineage>
        <taxon>Bacteria</taxon>
        <taxon>Pseudomonadati</taxon>
        <taxon>Pseudomonadota</taxon>
        <taxon>Betaproteobacteria</taxon>
        <taxon>Burkholderiales</taxon>
        <taxon>Comamonadaceae</taxon>
        <taxon>Hydrogenophaga</taxon>
    </lineage>
</organism>
<evidence type="ECO:0000313" key="4">
    <source>
        <dbReference type="Proteomes" id="UP000185680"/>
    </source>
</evidence>
<dbReference type="RefSeq" id="WP_066092935.1">
    <property type="nucleotide sequence ID" value="NZ_CP017476.1"/>
</dbReference>
<dbReference type="OrthoDB" id="9790784at2"/>
<evidence type="ECO:0000313" key="3">
    <source>
        <dbReference type="Proteomes" id="UP000185657"/>
    </source>
</evidence>
<dbReference type="AlphaFoldDB" id="A0A162VUK1"/>
<gene>
    <name evidence="1" type="ORF">LPB072_06460</name>
    <name evidence="2" type="ORF">LPB72_15945</name>
</gene>
<dbReference type="Proteomes" id="UP000185657">
    <property type="component" value="Unassembled WGS sequence"/>
</dbReference>
<evidence type="ECO:0000313" key="1">
    <source>
        <dbReference type="EMBL" id="AOW12540.1"/>
    </source>
</evidence>
<proteinExistence type="predicted"/>
<dbReference type="KEGG" id="hyl:LPB072_06460"/>
<name>A0A162VUK1_9BURK</name>
<dbReference type="Proteomes" id="UP000185680">
    <property type="component" value="Chromosome"/>
</dbReference>
<keyword evidence="3" id="KW-1185">Reference proteome</keyword>
<protein>
    <recommendedName>
        <fullName evidence="5">Peptidase M61 catalytic domain-containing protein</fullName>
    </recommendedName>
</protein>
<evidence type="ECO:0008006" key="5">
    <source>
        <dbReference type="Google" id="ProtNLM"/>
    </source>
</evidence>
<dbReference type="EMBL" id="CP017476">
    <property type="protein sequence ID" value="AOW12540.1"/>
    <property type="molecule type" value="Genomic_DNA"/>
</dbReference>